<proteinExistence type="predicted"/>
<evidence type="ECO:0000256" key="1">
    <source>
        <dbReference type="SAM" id="Phobius"/>
    </source>
</evidence>
<comment type="caution">
    <text evidence="2">The sequence shown here is derived from an EMBL/GenBank/DDBJ whole genome shotgun (WGS) entry which is preliminary data.</text>
</comment>
<organism evidence="2 3">
    <name type="scientific">Thermodesulfobacterium geofontis</name>
    <dbReference type="NCBI Taxonomy" id="1295609"/>
    <lineage>
        <taxon>Bacteria</taxon>
        <taxon>Pseudomonadati</taxon>
        <taxon>Thermodesulfobacteriota</taxon>
        <taxon>Thermodesulfobacteria</taxon>
        <taxon>Thermodesulfobacteriales</taxon>
        <taxon>Thermodesulfobacteriaceae</taxon>
        <taxon>Thermodesulfobacterium</taxon>
    </lineage>
</organism>
<reference evidence="2 3" key="1">
    <citation type="submission" date="2018-01" db="EMBL/GenBank/DDBJ databases">
        <title>Metagenomic assembled genomes from two thermal pools in the Uzon Caldera, Kamchatka, Russia.</title>
        <authorList>
            <person name="Wilkins L."/>
            <person name="Ettinger C."/>
        </authorList>
    </citation>
    <scope>NUCLEOTIDE SEQUENCE [LARGE SCALE GENOMIC DNA]</scope>
    <source>
        <strain evidence="2">ZAV-08</strain>
    </source>
</reference>
<dbReference type="EMBL" id="PNIK01000005">
    <property type="protein sequence ID" value="PMP69138.1"/>
    <property type="molecule type" value="Genomic_DNA"/>
</dbReference>
<evidence type="ECO:0000313" key="2">
    <source>
        <dbReference type="EMBL" id="PMP69138.1"/>
    </source>
</evidence>
<keyword evidence="1" id="KW-1133">Transmembrane helix</keyword>
<evidence type="ECO:0000313" key="3">
    <source>
        <dbReference type="Proteomes" id="UP000235460"/>
    </source>
</evidence>
<dbReference type="AlphaFoldDB" id="A0A2N7PQM9"/>
<keyword evidence="1" id="KW-0472">Membrane</keyword>
<sequence length="75" mass="8515">MLVKMKFLGKIIEGDDGFFIEEYWDPLIGGFILGIFLIFFEFYRVPLNIAKSLKNLDFIVIAPIGGAFISSCFSK</sequence>
<gene>
    <name evidence="2" type="ORF">C0190_00455</name>
</gene>
<dbReference type="Proteomes" id="UP000235460">
    <property type="component" value="Unassembled WGS sequence"/>
</dbReference>
<keyword evidence="1" id="KW-0812">Transmembrane</keyword>
<accession>A0A2N7PQM9</accession>
<name>A0A2N7PQM9_9BACT</name>
<protein>
    <submittedName>
        <fullName evidence="2">Uncharacterized protein</fullName>
    </submittedName>
</protein>
<feature type="transmembrane region" description="Helical" evidence="1">
    <location>
        <begin position="23"/>
        <end position="43"/>
    </location>
</feature>